<name>A0A8H6HL07_9AGAR</name>
<keyword evidence="3" id="KW-1185">Reference proteome</keyword>
<proteinExistence type="predicted"/>
<accession>A0A8H6HL07</accession>
<feature type="region of interest" description="Disordered" evidence="1">
    <location>
        <begin position="342"/>
        <end position="508"/>
    </location>
</feature>
<dbReference type="Proteomes" id="UP000521943">
    <property type="component" value="Unassembled WGS sequence"/>
</dbReference>
<evidence type="ECO:0000313" key="2">
    <source>
        <dbReference type="EMBL" id="KAF6748345.1"/>
    </source>
</evidence>
<protein>
    <submittedName>
        <fullName evidence="2">Uncharacterized protein</fullName>
    </submittedName>
</protein>
<dbReference type="PANTHER" id="PTHR48125:SF10">
    <property type="entry name" value="OS12G0136300 PROTEIN"/>
    <property type="match status" value="1"/>
</dbReference>
<evidence type="ECO:0000313" key="3">
    <source>
        <dbReference type="Proteomes" id="UP000521943"/>
    </source>
</evidence>
<feature type="compositionally biased region" description="Low complexity" evidence="1">
    <location>
        <begin position="552"/>
        <end position="570"/>
    </location>
</feature>
<feature type="compositionally biased region" description="Polar residues" evidence="1">
    <location>
        <begin position="491"/>
        <end position="508"/>
    </location>
</feature>
<organism evidence="2 3">
    <name type="scientific">Ephemerocybe angulata</name>
    <dbReference type="NCBI Taxonomy" id="980116"/>
    <lineage>
        <taxon>Eukaryota</taxon>
        <taxon>Fungi</taxon>
        <taxon>Dikarya</taxon>
        <taxon>Basidiomycota</taxon>
        <taxon>Agaricomycotina</taxon>
        <taxon>Agaricomycetes</taxon>
        <taxon>Agaricomycetidae</taxon>
        <taxon>Agaricales</taxon>
        <taxon>Agaricineae</taxon>
        <taxon>Psathyrellaceae</taxon>
        <taxon>Ephemerocybe</taxon>
    </lineage>
</organism>
<dbReference type="PRINTS" id="PR01217">
    <property type="entry name" value="PRICHEXTENSN"/>
</dbReference>
<sequence>MSPGIPFAHGRPLPRHLLEDIAFHLVVAPETAAGADPGASPDADHPYLYAPPPASPPCLPAALARLPPLLAVSPSIYAALSPGSATELYARLAVHFLDVRAAGRRWRAPTRRKGGGSDDGWDRGVEGVTNAGLTAHLVHVQRTLKFYRTAAHEMAIPLPREAQVIRIHSGPKKATGNPMYEKGVEQILLTTVQLMMEDDGRNHHQLRMVSAPLFVDMLVFHRLNEGTGAGMRTAAQLDVRYNDGWPVENVLNTAALWLVWLFTTEDKVASESEAVREHLINLVLPFVLNPYRYASALVPPTHFTLPLPAAAPGQEPIFQKPLSTVTAHGAFPVYHSYPFANPTLPTRSTPPPYAEYRNPAHQQQQQQQAPVADSVAALPNLHGPAPPMPVDSGPREPAAGNTPAVGPARSDPSRASADVAPRANGAEAGASNPRSPPTNTPATPTPTPTPTPTNATPTRTANATPNRDPTAPINTTTPTPTSRTPSPTARVVSTTSARPPPTLSNSQAHPSFGVYVPWYCVPYTQQAQSPFELARGMREHLSSPSSIPPSFPSSSPSYTPSSSYPTSPYSPSYPPPSSYLNPSTQDQAVTLHLPPISAAAKLVFMSRREAKPMGNVPHLPVDRAAARARGVGGPTQADLGEVRGWCVWGRRRRLGVIREDLGAAGATTATATATATTTTGTAAAGTGTTTTTTTTAVAATATTGSVVTNTAAVAGKEEEVELPVPGYQDSRRFDADWWRMRECGGNAWQSASANRVGYGYGMYMQPSGINGISGSGISGSGSGRLGKVYEPGMLSGLWQGYMHVSFSPPFRFIFLSSSVLSFEVLLSRMRAR</sequence>
<feature type="compositionally biased region" description="Low complexity" evidence="1">
    <location>
        <begin position="452"/>
        <end position="490"/>
    </location>
</feature>
<dbReference type="PANTHER" id="PTHR48125">
    <property type="entry name" value="LP07818P1"/>
    <property type="match status" value="1"/>
</dbReference>
<dbReference type="OrthoDB" id="3068823at2759"/>
<gene>
    <name evidence="2" type="ORF">DFP72DRAFT_916478</name>
</gene>
<feature type="region of interest" description="Disordered" evidence="1">
    <location>
        <begin position="540"/>
        <end position="583"/>
    </location>
</feature>
<comment type="caution">
    <text evidence="2">The sequence shown here is derived from an EMBL/GenBank/DDBJ whole genome shotgun (WGS) entry which is preliminary data.</text>
</comment>
<feature type="compositionally biased region" description="Pro residues" evidence="1">
    <location>
        <begin position="434"/>
        <end position="451"/>
    </location>
</feature>
<dbReference type="AlphaFoldDB" id="A0A8H6HL07"/>
<reference evidence="2 3" key="1">
    <citation type="submission" date="2020-07" db="EMBL/GenBank/DDBJ databases">
        <title>Comparative genomics of pyrophilous fungi reveals a link between fire events and developmental genes.</title>
        <authorList>
            <consortium name="DOE Joint Genome Institute"/>
            <person name="Steindorff A.S."/>
            <person name="Carver A."/>
            <person name="Calhoun S."/>
            <person name="Stillman K."/>
            <person name="Liu H."/>
            <person name="Lipzen A."/>
            <person name="Pangilinan J."/>
            <person name="Labutti K."/>
            <person name="Bruns T.D."/>
            <person name="Grigoriev I.V."/>
        </authorList>
    </citation>
    <scope>NUCLEOTIDE SEQUENCE [LARGE SCALE GENOMIC DNA]</scope>
    <source>
        <strain evidence="2 3">CBS 144469</strain>
    </source>
</reference>
<dbReference type="EMBL" id="JACGCI010000071">
    <property type="protein sequence ID" value="KAF6748345.1"/>
    <property type="molecule type" value="Genomic_DNA"/>
</dbReference>
<evidence type="ECO:0000256" key="1">
    <source>
        <dbReference type="SAM" id="MobiDB-lite"/>
    </source>
</evidence>